<keyword evidence="2 5" id="KW-0812">Transmembrane</keyword>
<reference evidence="7 8" key="2">
    <citation type="submission" date="2018-11" db="EMBL/GenBank/DDBJ databases">
        <authorList>
            <consortium name="Pathogen Informatics"/>
        </authorList>
    </citation>
    <scope>NUCLEOTIDE SEQUENCE [LARGE SCALE GENOMIC DNA]</scope>
    <source>
        <strain evidence="7 8">Costa Rica</strain>
    </source>
</reference>
<protein>
    <submittedName>
        <fullName evidence="9">HIG1 domain-containing protein</fullName>
    </submittedName>
</protein>
<dbReference type="EMBL" id="UYYA01003865">
    <property type="protein sequence ID" value="VDM56935.1"/>
    <property type="molecule type" value="Genomic_DNA"/>
</dbReference>
<feature type="domain" description="HIG1" evidence="6">
    <location>
        <begin position="150"/>
        <end position="173"/>
    </location>
</feature>
<proteinExistence type="predicted"/>
<comment type="subcellular location">
    <subcellularLocation>
        <location evidence="1">Mitochondrion</location>
    </subcellularLocation>
</comment>
<reference evidence="9" key="1">
    <citation type="submission" date="2016-04" db="UniProtKB">
        <authorList>
            <consortium name="WormBaseParasite"/>
        </authorList>
    </citation>
    <scope>IDENTIFICATION</scope>
</reference>
<evidence type="ECO:0000313" key="9">
    <source>
        <dbReference type="WBParaSite" id="ACOC_0000534901-mRNA-1"/>
    </source>
</evidence>
<evidence type="ECO:0000259" key="6">
    <source>
        <dbReference type="Pfam" id="PF04588"/>
    </source>
</evidence>
<evidence type="ECO:0000256" key="1">
    <source>
        <dbReference type="ARBA" id="ARBA00004173"/>
    </source>
</evidence>
<keyword evidence="3 5" id="KW-1133">Transmembrane helix</keyword>
<dbReference type="WBParaSite" id="ACOC_0000534901-mRNA-1">
    <property type="protein sequence ID" value="ACOC_0000534901-mRNA-1"/>
    <property type="gene ID" value="ACOC_0000534901"/>
</dbReference>
<evidence type="ECO:0000256" key="5">
    <source>
        <dbReference type="SAM" id="Phobius"/>
    </source>
</evidence>
<gene>
    <name evidence="7" type="ORF">ACOC_LOCUS5350</name>
</gene>
<name>A0A158PGK8_ANGCS</name>
<keyword evidence="8" id="KW-1185">Reference proteome</keyword>
<evidence type="ECO:0000256" key="3">
    <source>
        <dbReference type="ARBA" id="ARBA00022989"/>
    </source>
</evidence>
<dbReference type="Proteomes" id="UP000267027">
    <property type="component" value="Unassembled WGS sequence"/>
</dbReference>
<dbReference type="InterPro" id="IPR007667">
    <property type="entry name" value="Hypoxia_induced_domain"/>
</dbReference>
<feature type="transmembrane region" description="Helical" evidence="5">
    <location>
        <begin position="160"/>
        <end position="179"/>
    </location>
</feature>
<dbReference type="GO" id="GO:0005739">
    <property type="term" value="C:mitochondrion"/>
    <property type="evidence" value="ECO:0007669"/>
    <property type="project" value="UniProtKB-SubCell"/>
</dbReference>
<dbReference type="OrthoDB" id="6604018at2759"/>
<evidence type="ECO:0000256" key="2">
    <source>
        <dbReference type="ARBA" id="ARBA00022692"/>
    </source>
</evidence>
<evidence type="ECO:0000256" key="4">
    <source>
        <dbReference type="ARBA" id="ARBA00023136"/>
    </source>
</evidence>
<dbReference type="STRING" id="334426.A0A158PGK8"/>
<dbReference type="AlphaFoldDB" id="A0A158PGK8"/>
<accession>A0A158PGK8</accession>
<organism evidence="9">
    <name type="scientific">Angiostrongylus costaricensis</name>
    <name type="common">Nematode worm</name>
    <dbReference type="NCBI Taxonomy" id="334426"/>
    <lineage>
        <taxon>Eukaryota</taxon>
        <taxon>Metazoa</taxon>
        <taxon>Ecdysozoa</taxon>
        <taxon>Nematoda</taxon>
        <taxon>Chromadorea</taxon>
        <taxon>Rhabditida</taxon>
        <taxon>Rhabditina</taxon>
        <taxon>Rhabditomorpha</taxon>
        <taxon>Strongyloidea</taxon>
        <taxon>Metastrongylidae</taxon>
        <taxon>Angiostrongylus</taxon>
    </lineage>
</organism>
<keyword evidence="4 5" id="KW-0472">Membrane</keyword>
<sequence>MDTREIGQTRRDGFRQCNLSSYHRLITLLSSRSASPELVIFEEVKFLPSPDSLLSIRLDPLQIDDYARAVEIQRPILQNMPMAAHCRVDTSKRNDRYERIRRMPESSTLSHASTDYKQHMKWLVEREKYSNAVPMIPQDFSRKLLNIVTVKAQLYMRGRCLAQGFTVVALVGGALLFGIKPEGMGVATDVSLMSSHSEANNM</sequence>
<evidence type="ECO:0000313" key="8">
    <source>
        <dbReference type="Proteomes" id="UP000267027"/>
    </source>
</evidence>
<dbReference type="Pfam" id="PF04588">
    <property type="entry name" value="HIG_1_N"/>
    <property type="match status" value="1"/>
</dbReference>
<evidence type="ECO:0000313" key="7">
    <source>
        <dbReference type="EMBL" id="VDM56935.1"/>
    </source>
</evidence>